<keyword evidence="3" id="KW-0808">Transferase</keyword>
<evidence type="ECO:0000313" key="9">
    <source>
        <dbReference type="EMBL" id="ARU47181.1"/>
    </source>
</evidence>
<dbReference type="Pfam" id="PF09594">
    <property type="entry name" value="GT87"/>
    <property type="match status" value="1"/>
</dbReference>
<keyword evidence="4 8" id="KW-0812">Transmembrane</keyword>
<reference evidence="9 10" key="3">
    <citation type="journal article" date="2020" name="Int. J. Syst. Evol. Microbiol.">
        <title>Corynebacterium silvaticum sp. nov., a unique group of NTTB corynebacteria in wild boar and roe deer.</title>
        <authorList>
            <person name="Dangel A."/>
            <person name="Berger A."/>
            <person name="Rau J."/>
            <person name="Eisenberg T."/>
            <person name="Kampfer P."/>
            <person name="Margos G."/>
            <person name="Contzen M."/>
            <person name="Busse H.J."/>
            <person name="Konrad R."/>
            <person name="Peters M."/>
            <person name="Sting R."/>
            <person name="Sing A."/>
        </authorList>
    </citation>
    <scope>NUCLEOTIDE SEQUENCE [LARGE SCALE GENOMIC DNA]</scope>
    <source>
        <strain evidence="9 10">PO100/5</strain>
    </source>
</reference>
<dbReference type="RefSeq" id="WP_087454952.1">
    <property type="nucleotide sequence ID" value="NZ_CP021417.2"/>
</dbReference>
<feature type="transmembrane region" description="Helical" evidence="8">
    <location>
        <begin position="200"/>
        <end position="219"/>
    </location>
</feature>
<keyword evidence="2" id="KW-1003">Cell membrane</keyword>
<feature type="transmembrane region" description="Helical" evidence="8">
    <location>
        <begin position="169"/>
        <end position="188"/>
    </location>
</feature>
<feature type="transmembrane region" description="Helical" evidence="8">
    <location>
        <begin position="147"/>
        <end position="163"/>
    </location>
</feature>
<evidence type="ECO:0000256" key="7">
    <source>
        <dbReference type="ARBA" id="ARBA00024033"/>
    </source>
</evidence>
<dbReference type="KEGG" id="csil:CBE74_11370"/>
<comment type="subcellular location">
    <subcellularLocation>
        <location evidence="1">Cell membrane</location>
        <topology evidence="1">Multi-pass membrane protein</topology>
    </subcellularLocation>
</comment>
<evidence type="ECO:0000256" key="3">
    <source>
        <dbReference type="ARBA" id="ARBA00022679"/>
    </source>
</evidence>
<evidence type="ECO:0000256" key="6">
    <source>
        <dbReference type="ARBA" id="ARBA00023136"/>
    </source>
</evidence>
<feature type="transmembrane region" description="Helical" evidence="8">
    <location>
        <begin position="404"/>
        <end position="424"/>
    </location>
</feature>
<reference evidence="9 10" key="1">
    <citation type="journal article" date="2014" name="BMC Vet. Res.">
        <title>First report of Corynebacterium pseudotuberculosis from caseous lymphadenitis lesions in Black Alentejano pig (Sus scrofa domesticus).</title>
        <authorList>
            <person name="Oliveira M."/>
            <person name="Barroco C."/>
            <person name="Mottola C."/>
            <person name="Santos R."/>
            <person name="Lemsaddek A."/>
            <person name="Tavares L."/>
            <person name="Semedo-Lemsaddek T."/>
        </authorList>
    </citation>
    <scope>NUCLEOTIDE SEQUENCE [LARGE SCALE GENOMIC DNA]</scope>
    <source>
        <strain evidence="9 10">PO100/5</strain>
    </source>
</reference>
<accession>A0A7Y4P9Q3</accession>
<evidence type="ECO:0000256" key="1">
    <source>
        <dbReference type="ARBA" id="ARBA00004651"/>
    </source>
</evidence>
<feature type="transmembrane region" description="Helical" evidence="8">
    <location>
        <begin position="430"/>
        <end position="451"/>
    </location>
</feature>
<evidence type="ECO:0000313" key="10">
    <source>
        <dbReference type="Proteomes" id="UP000195652"/>
    </source>
</evidence>
<sequence length="456" mass="49837">MSKQTPSSGPQLAATLARVSARRSTWATSIVLSVIILGLWLISKDILFFRAIPQNFDAYFRYHIDFDVYREGAKAFLAGDNLYTRGYSVGGVSLPFTYPPFAALVFVPFTLLSVNFGATILCLTSALALWWCVVLATRSVMPEWGKASVYGFAAVILSIALLMEPVRDTIGFAQFNVLLMLLVIIDVLARRTVLPRGSLVGIAAAIKLTPAVFGLYFLVKKDYKAAAWSVASGIGVTLLTWLIAPQTSTTYWFETLSDPGRIGDLTWPSNQSFRGVIARFFGQESHTGLWALASLLVFAVLAWLMWALLRRDHTAAALCVNSLLALLCSPVSWSHHWVWVVVAVAVAIVVAARSWGASAAAYPLMAGSVWAVVITVCSGHWLLPRYDGAPMRWNLAQHLFGDSYVLMAILVLVAMSVWFIKPWGMTAGKALGNVTYAVAVGWAVVSAYVLFTSYPF</sequence>
<dbReference type="GeneID" id="75008810"/>
<dbReference type="GO" id="GO:0016758">
    <property type="term" value="F:hexosyltransferase activity"/>
    <property type="evidence" value="ECO:0007669"/>
    <property type="project" value="InterPro"/>
</dbReference>
<dbReference type="Proteomes" id="UP000195652">
    <property type="component" value="Chromosome"/>
</dbReference>
<dbReference type="InterPro" id="IPR018584">
    <property type="entry name" value="GT87"/>
</dbReference>
<dbReference type="EMBL" id="CP021417">
    <property type="protein sequence ID" value="ARU47181.1"/>
    <property type="molecule type" value="Genomic_DNA"/>
</dbReference>
<evidence type="ECO:0000256" key="4">
    <source>
        <dbReference type="ARBA" id="ARBA00022692"/>
    </source>
</evidence>
<evidence type="ECO:0000256" key="2">
    <source>
        <dbReference type="ARBA" id="ARBA00022475"/>
    </source>
</evidence>
<organism evidence="9 10">
    <name type="scientific">Corynebacterium silvaticum</name>
    <dbReference type="NCBI Taxonomy" id="2320431"/>
    <lineage>
        <taxon>Bacteria</taxon>
        <taxon>Bacillati</taxon>
        <taxon>Actinomycetota</taxon>
        <taxon>Actinomycetes</taxon>
        <taxon>Mycobacteriales</taxon>
        <taxon>Corynebacteriaceae</taxon>
        <taxon>Corynebacterium</taxon>
    </lineage>
</organism>
<protein>
    <submittedName>
        <fullName evidence="9">Glycosyltransferase 87 family protein</fullName>
    </submittedName>
</protein>
<feature type="transmembrane region" description="Helical" evidence="8">
    <location>
        <begin position="102"/>
        <end position="135"/>
    </location>
</feature>
<feature type="transmembrane region" description="Helical" evidence="8">
    <location>
        <begin position="337"/>
        <end position="355"/>
    </location>
</feature>
<reference evidence="9 10" key="4">
    <citation type="journal article" date="2020" name="PLoS ONE">
        <title>Taxonomic classification of strain PO100/5 shows a broader geographic distribution and genetic markers of the recently described Corynebacterium silvaticum.</title>
        <authorList>
            <person name="Viana M.V.C."/>
            <person name="Profeta R."/>
            <person name="da Silva A.L."/>
            <person name="Hurtado R."/>
            <person name="Cerqueira J.C."/>
            <person name="Ribeiro B.F.S."/>
            <person name="Almeida M.O."/>
            <person name="Morais-Rodrigues F."/>
            <person name="Soares S.C."/>
            <person name="Oliveira M."/>
            <person name="Tavares L."/>
            <person name="Figueiredo H."/>
            <person name="Wattam A.R."/>
            <person name="Barh D."/>
            <person name="Ghosh P."/>
            <person name="Silva A."/>
            <person name="Azevedo V."/>
        </authorList>
    </citation>
    <scope>NUCLEOTIDE SEQUENCE [LARGE SCALE GENOMIC DNA]</scope>
    <source>
        <strain evidence="9 10">PO100/5</strain>
    </source>
</reference>
<gene>
    <name evidence="9" type="ORF">CBE74_11370</name>
</gene>
<feature type="transmembrane region" description="Helical" evidence="8">
    <location>
        <begin position="361"/>
        <end position="383"/>
    </location>
</feature>
<feature type="transmembrane region" description="Helical" evidence="8">
    <location>
        <begin position="315"/>
        <end position="332"/>
    </location>
</feature>
<feature type="transmembrane region" description="Helical" evidence="8">
    <location>
        <begin position="25"/>
        <end position="43"/>
    </location>
</feature>
<evidence type="ECO:0000256" key="5">
    <source>
        <dbReference type="ARBA" id="ARBA00022989"/>
    </source>
</evidence>
<dbReference type="GO" id="GO:0005886">
    <property type="term" value="C:plasma membrane"/>
    <property type="evidence" value="ECO:0007669"/>
    <property type="project" value="UniProtKB-SubCell"/>
</dbReference>
<evidence type="ECO:0000256" key="8">
    <source>
        <dbReference type="SAM" id="Phobius"/>
    </source>
</evidence>
<feature type="transmembrane region" description="Helical" evidence="8">
    <location>
        <begin position="225"/>
        <end position="244"/>
    </location>
</feature>
<keyword evidence="10" id="KW-1185">Reference proteome</keyword>
<keyword evidence="6 8" id="KW-0472">Membrane</keyword>
<reference evidence="9 10" key="2">
    <citation type="journal article" date="2020" name="Antonie Van Leeuwenhoek">
        <title>Phylogenomic characterisation of a novel corynebacterial species pathogenic to animals.</title>
        <authorList>
            <person name="Moller J."/>
            <person name="Musella L."/>
            <person name="Melnikov V."/>
            <person name="Geissdorfer W."/>
            <person name="Burkovski A."/>
            <person name="Sangal V."/>
        </authorList>
    </citation>
    <scope>NUCLEOTIDE SEQUENCE [LARGE SCALE GENOMIC DNA]</scope>
    <source>
        <strain evidence="9 10">PO100/5</strain>
    </source>
</reference>
<keyword evidence="5 8" id="KW-1133">Transmembrane helix</keyword>
<feature type="transmembrane region" description="Helical" evidence="8">
    <location>
        <begin position="289"/>
        <end position="309"/>
    </location>
</feature>
<comment type="similarity">
    <text evidence="7">Belongs to the glycosyltransferase 87 family.</text>
</comment>
<proteinExistence type="inferred from homology"/>
<dbReference type="AlphaFoldDB" id="A0A7Y4P9Q3"/>
<name>A0A7Y4P9Q3_9CORY</name>